<keyword evidence="2" id="KW-0472">Membrane</keyword>
<keyword evidence="4" id="KW-1185">Reference proteome</keyword>
<keyword evidence="2" id="KW-1133">Transmembrane helix</keyword>
<name>A0ABT8FTV4_9MICO</name>
<feature type="transmembrane region" description="Helical" evidence="2">
    <location>
        <begin position="94"/>
        <end position="116"/>
    </location>
</feature>
<sequence length="263" mass="27938">MEADAREELRALRARAYGPGADIHEDPVARERLRELEALVQEQARDRADAASPPAAEPEGPAGSVAPEPEADRDTAAEDATADTAAPRRISPGWWAASVIAALAVGAAGAVAITAVSEGASRAQVIASLPPEPEVPWPRFLGTELDDSTVFREFFGLTPVSAERQWAGPGSDMCLAVFRSTEADMMASPSGYRWACGTRSFPPAVQFEVVSADALPEELVARFPVGTELQFMYVPSPRDDVDAPRIEVTEVAPADDADADPQD</sequence>
<evidence type="ECO:0000313" key="4">
    <source>
        <dbReference type="Proteomes" id="UP001172731"/>
    </source>
</evidence>
<gene>
    <name evidence="3" type="ORF">KZC48_10100</name>
</gene>
<evidence type="ECO:0000256" key="2">
    <source>
        <dbReference type="SAM" id="Phobius"/>
    </source>
</evidence>
<evidence type="ECO:0000313" key="3">
    <source>
        <dbReference type="EMBL" id="MDN4464747.1"/>
    </source>
</evidence>
<evidence type="ECO:0000256" key="1">
    <source>
        <dbReference type="SAM" id="MobiDB-lite"/>
    </source>
</evidence>
<proteinExistence type="predicted"/>
<accession>A0ABT8FTV4</accession>
<dbReference type="RefSeq" id="WP_301134328.1">
    <property type="nucleotide sequence ID" value="NZ_BAAAUQ010000035.1"/>
</dbReference>
<dbReference type="Proteomes" id="UP001172731">
    <property type="component" value="Unassembled WGS sequence"/>
</dbReference>
<comment type="caution">
    <text evidence="3">The sequence shown here is derived from an EMBL/GenBank/DDBJ whole genome shotgun (WGS) entry which is preliminary data.</text>
</comment>
<protein>
    <submittedName>
        <fullName evidence="3">Uncharacterized protein</fullName>
    </submittedName>
</protein>
<feature type="compositionally biased region" description="Low complexity" evidence="1">
    <location>
        <begin position="78"/>
        <end position="87"/>
    </location>
</feature>
<organism evidence="3 4">
    <name type="scientific">Microbacterium aurantiacum</name>
    <dbReference type="NCBI Taxonomy" id="162393"/>
    <lineage>
        <taxon>Bacteria</taxon>
        <taxon>Bacillati</taxon>
        <taxon>Actinomycetota</taxon>
        <taxon>Actinomycetes</taxon>
        <taxon>Micrococcales</taxon>
        <taxon>Microbacteriaceae</taxon>
        <taxon>Microbacterium</taxon>
    </lineage>
</organism>
<reference evidence="3" key="1">
    <citation type="submission" date="2021-06" db="EMBL/GenBank/DDBJ databases">
        <title>Genome-based taxonomic framework of Microbacterium strains isolated from marine environment, the description of four new species and reclassification of four preexisting species.</title>
        <authorList>
            <person name="Lee S.D."/>
            <person name="Kim S.-M."/>
            <person name="Byeon Y.-S."/>
            <person name="Yang H.L."/>
            <person name="Kim I.S."/>
        </authorList>
    </citation>
    <scope>NUCLEOTIDE SEQUENCE</scope>
    <source>
        <strain evidence="3">KACC 20510</strain>
    </source>
</reference>
<feature type="region of interest" description="Disordered" evidence="1">
    <location>
        <begin position="34"/>
        <end position="87"/>
    </location>
</feature>
<feature type="compositionally biased region" description="Low complexity" evidence="1">
    <location>
        <begin position="50"/>
        <end position="68"/>
    </location>
</feature>
<dbReference type="EMBL" id="JAHWXI010000010">
    <property type="protein sequence ID" value="MDN4464747.1"/>
    <property type="molecule type" value="Genomic_DNA"/>
</dbReference>
<feature type="compositionally biased region" description="Basic and acidic residues" evidence="1">
    <location>
        <begin position="34"/>
        <end position="49"/>
    </location>
</feature>
<keyword evidence="2" id="KW-0812">Transmembrane</keyword>